<accession>A0A510E092</accession>
<evidence type="ECO:0000256" key="1">
    <source>
        <dbReference type="ARBA" id="ARBA00001913"/>
    </source>
</evidence>
<gene>
    <name evidence="10" type="ORF">IC007_0033</name>
</gene>
<organism evidence="10 11">
    <name type="scientific">Sulfuracidifex tepidarius</name>
    <dbReference type="NCBI Taxonomy" id="1294262"/>
    <lineage>
        <taxon>Archaea</taxon>
        <taxon>Thermoproteota</taxon>
        <taxon>Thermoprotei</taxon>
        <taxon>Sulfolobales</taxon>
        <taxon>Sulfolobaceae</taxon>
        <taxon>Sulfuracidifex</taxon>
    </lineage>
</organism>
<feature type="transmembrane region" description="Helical" evidence="8">
    <location>
        <begin position="1083"/>
        <end position="1105"/>
    </location>
</feature>
<dbReference type="AlphaFoldDB" id="A0A510E092"/>
<dbReference type="SMART" id="SM00944">
    <property type="entry name" value="Pro-kuma_activ"/>
    <property type="match status" value="1"/>
</dbReference>
<keyword evidence="3" id="KW-0479">Metal-binding</keyword>
<evidence type="ECO:0000259" key="9">
    <source>
        <dbReference type="PROSITE" id="PS51695"/>
    </source>
</evidence>
<dbReference type="Proteomes" id="UP000325030">
    <property type="component" value="Chromosome"/>
</dbReference>
<dbReference type="EMBL" id="AP018930">
    <property type="protein sequence ID" value="BBG25528.1"/>
    <property type="molecule type" value="Genomic_DNA"/>
</dbReference>
<evidence type="ECO:0000256" key="7">
    <source>
        <dbReference type="ARBA" id="ARBA00023145"/>
    </source>
</evidence>
<dbReference type="PROSITE" id="PS51695">
    <property type="entry name" value="SEDOLISIN"/>
    <property type="match status" value="1"/>
</dbReference>
<evidence type="ECO:0000256" key="5">
    <source>
        <dbReference type="ARBA" id="ARBA00022825"/>
    </source>
</evidence>
<dbReference type="InterPro" id="IPR000209">
    <property type="entry name" value="Peptidase_S8/S53_dom"/>
</dbReference>
<dbReference type="CDD" id="cd04056">
    <property type="entry name" value="Peptidases_S53"/>
    <property type="match status" value="1"/>
</dbReference>
<dbReference type="InterPro" id="IPR036852">
    <property type="entry name" value="Peptidase_S8/S53_dom_sf"/>
</dbReference>
<dbReference type="PANTHER" id="PTHR14218:SF15">
    <property type="entry name" value="TRIPEPTIDYL-PEPTIDASE 1"/>
    <property type="match status" value="1"/>
</dbReference>
<dbReference type="InterPro" id="IPR015366">
    <property type="entry name" value="S53_propep"/>
</dbReference>
<dbReference type="InterPro" id="IPR030400">
    <property type="entry name" value="Sedolisin_dom"/>
</dbReference>
<dbReference type="PANTHER" id="PTHR14218">
    <property type="entry name" value="PROTEASE S8 TRIPEPTIDYL PEPTIDASE I CLN2"/>
    <property type="match status" value="1"/>
</dbReference>
<dbReference type="GeneID" id="41716559"/>
<keyword evidence="8" id="KW-0812">Transmembrane</keyword>
<keyword evidence="2" id="KW-0645">Protease</keyword>
<evidence type="ECO:0000313" key="11">
    <source>
        <dbReference type="Proteomes" id="UP000325030"/>
    </source>
</evidence>
<dbReference type="SUPFAM" id="SSF52743">
    <property type="entry name" value="Subtilisin-like"/>
    <property type="match status" value="1"/>
</dbReference>
<keyword evidence="6" id="KW-0106">Calcium</keyword>
<feature type="domain" description="Peptidase S53" evidence="9">
    <location>
        <begin position="178"/>
        <end position="532"/>
    </location>
</feature>
<name>A0A510E092_9CREN</name>
<evidence type="ECO:0000256" key="2">
    <source>
        <dbReference type="ARBA" id="ARBA00022670"/>
    </source>
</evidence>
<dbReference type="InterPro" id="IPR050819">
    <property type="entry name" value="Tripeptidyl-peptidase_I"/>
</dbReference>
<keyword evidence="5" id="KW-0720">Serine protease</keyword>
<evidence type="ECO:0000256" key="6">
    <source>
        <dbReference type="ARBA" id="ARBA00022837"/>
    </source>
</evidence>
<protein>
    <recommendedName>
        <fullName evidence="9">Peptidase S53 domain-containing protein</fullName>
    </recommendedName>
</protein>
<dbReference type="GO" id="GO:0046872">
    <property type="term" value="F:metal ion binding"/>
    <property type="evidence" value="ECO:0007669"/>
    <property type="project" value="UniProtKB-KW"/>
</dbReference>
<dbReference type="GO" id="GO:0004252">
    <property type="term" value="F:serine-type endopeptidase activity"/>
    <property type="evidence" value="ECO:0007669"/>
    <property type="project" value="InterPro"/>
</dbReference>
<evidence type="ECO:0000256" key="4">
    <source>
        <dbReference type="ARBA" id="ARBA00022801"/>
    </source>
</evidence>
<reference evidence="11" key="1">
    <citation type="submission" date="2018-09" db="EMBL/GenBank/DDBJ databases">
        <title>Complete Genome Sequencing of Sulfolobus sp. JCM 16834.</title>
        <authorList>
            <person name="Kato S."/>
            <person name="Itoh T."/>
            <person name="Ohkuma M."/>
        </authorList>
    </citation>
    <scope>NUCLEOTIDE SEQUENCE [LARGE SCALE GENOMIC DNA]</scope>
    <source>
        <strain evidence="11">IC-007</strain>
    </source>
</reference>
<evidence type="ECO:0000256" key="3">
    <source>
        <dbReference type="ARBA" id="ARBA00022723"/>
    </source>
</evidence>
<evidence type="ECO:0000313" key="10">
    <source>
        <dbReference type="EMBL" id="BBG25528.1"/>
    </source>
</evidence>
<keyword evidence="7" id="KW-0865">Zymogen</keyword>
<keyword evidence="8" id="KW-0472">Membrane</keyword>
<dbReference type="InterPro" id="IPR023828">
    <property type="entry name" value="Peptidase_S8_Ser-AS"/>
</dbReference>
<proteinExistence type="predicted"/>
<keyword evidence="4" id="KW-0378">Hydrolase</keyword>
<dbReference type="GO" id="GO:0008240">
    <property type="term" value="F:tripeptidyl-peptidase activity"/>
    <property type="evidence" value="ECO:0007669"/>
    <property type="project" value="TreeGrafter"/>
</dbReference>
<dbReference type="RefSeq" id="WP_149564545.1">
    <property type="nucleotide sequence ID" value="NZ_AP018930.1"/>
</dbReference>
<dbReference type="GO" id="GO:0006508">
    <property type="term" value="P:proteolysis"/>
    <property type="evidence" value="ECO:0007669"/>
    <property type="project" value="UniProtKB-KW"/>
</dbReference>
<evidence type="ECO:0000256" key="8">
    <source>
        <dbReference type="SAM" id="Phobius"/>
    </source>
</evidence>
<dbReference type="Pfam" id="PF09286">
    <property type="entry name" value="Pro-kuma_activ"/>
    <property type="match status" value="1"/>
</dbReference>
<dbReference type="Gene3D" id="3.40.50.200">
    <property type="entry name" value="Peptidase S8/S53 domain"/>
    <property type="match status" value="1"/>
</dbReference>
<sequence>MSLFKMVAITLLFLTFSEAGLLASSFSVQVQSPQMEVSNHGSRISPNSYITMSIVFQPKNLDLLQILLENHTVLNESVVSKLFVPQEEISSAINYLRTYGISANQTLNVITFSAKASLIEKALHGKVYESNFHGVSYYQFLGDSPFQNAIVTGTNVTASLLSKPITVYNTTQLLAYNEIKPYQLYEAYNVTYLHSIGINGEGTSIGILDFYGDPYIQSQLKAFDSKYNISNPPVFNVVPIGPYNPESGVSSGWALEISLDVEYSHLIAPKAGIYLYVANPNLSLPAILAKIVQDDQVNVLSESFGIPEIYVLLGMIPLSYIQSMEYEYWLGEVEGITFLAASGDAGGTGYNFYLSSQGNLLFPASIPYVLSVGGTTLYVSGNNTLQTAWSGESLFGATTAGVSSIFPSPPYQGSGFLKVPDVAALANPYTGVPVLYYYNISEMVGGTSVATPLTAGIIDLMTEEYGKLGYINPLLYQLKNTDVFGKVDFGYNTPLDASNFNIDGLGYINAGNLFTALPSVLHGKEIMVSTYNTTFSDGEQVTVIAKSNFQTSAMVGEVYNGTSVISHFNLHFNGTYWIGHFDATGSGVYEITVNSGSVTGFSYITVGYQAVFISPEVAIYPEPENIPVIVELTNANGSVVTPFNSINLDIMKYYPENSSSIQVAQVGASISPILNITIFGETFQLNSTLYLGYYNLSSYSKIGGIYEAMIPNVFGMDEFVEGIYVVPAVFPPVATEPLVVSPGQNVTIEVAQESLGSPNITVSFINNDKVMYSTPVNMITYDGGDYYIAQVQMPDIPPGYYTVEAKATCFSSNFTASGVGFTQIYVAPQSLVQHVKVEPSNVLFENDTATIEANITYFNGTPVKFGTFDAILVPQFLLTQVYQDQIVVPLHYDKGEWIGNFTVPVDAFQSSQFGSAGYWNVYLEGTSFNGFPTFSPSTLNVSELEVLPISVSSKIYVLPYIHIKEFKGNFTAYSYISNAVIKNHNATIVDSIVNNLTVINGTVTLVNTNVTHLNDKLGNVHLVGLSSINPIRLSSSHANAPSKLQENYTSNQEENYTSHQAYTNTTMPTGVSTSQSSTSSTNIYIIPIISLLVIAVMIIGAIAILTKKKFS</sequence>
<dbReference type="PROSITE" id="PS00138">
    <property type="entry name" value="SUBTILASE_SER"/>
    <property type="match status" value="1"/>
</dbReference>
<dbReference type="Pfam" id="PF00082">
    <property type="entry name" value="Peptidase_S8"/>
    <property type="match status" value="1"/>
</dbReference>
<keyword evidence="8" id="KW-1133">Transmembrane helix</keyword>
<comment type="cofactor">
    <cofactor evidence="1">
        <name>Ca(2+)</name>
        <dbReference type="ChEBI" id="CHEBI:29108"/>
    </cofactor>
</comment>